<gene>
    <name evidence="1" type="ordered locus">MTR_4g132030</name>
</gene>
<evidence type="ECO:0000313" key="1">
    <source>
        <dbReference type="EMBL" id="AES92621.1"/>
    </source>
</evidence>
<organism evidence="1 3">
    <name type="scientific">Medicago truncatula</name>
    <name type="common">Barrel medic</name>
    <name type="synonym">Medicago tribuloides</name>
    <dbReference type="NCBI Taxonomy" id="3880"/>
    <lineage>
        <taxon>Eukaryota</taxon>
        <taxon>Viridiplantae</taxon>
        <taxon>Streptophyta</taxon>
        <taxon>Embryophyta</taxon>
        <taxon>Tracheophyta</taxon>
        <taxon>Spermatophyta</taxon>
        <taxon>Magnoliopsida</taxon>
        <taxon>eudicotyledons</taxon>
        <taxon>Gunneridae</taxon>
        <taxon>Pentapetalae</taxon>
        <taxon>rosids</taxon>
        <taxon>fabids</taxon>
        <taxon>Fabales</taxon>
        <taxon>Fabaceae</taxon>
        <taxon>Papilionoideae</taxon>
        <taxon>50 kb inversion clade</taxon>
        <taxon>NPAAA clade</taxon>
        <taxon>Hologalegina</taxon>
        <taxon>IRL clade</taxon>
        <taxon>Trifolieae</taxon>
        <taxon>Medicago</taxon>
    </lineage>
</organism>
<dbReference type="Proteomes" id="UP000002051">
    <property type="component" value="Chromosome 4"/>
</dbReference>
<dbReference type="EMBL" id="CM001220">
    <property type="protein sequence ID" value="AES92621.1"/>
    <property type="molecule type" value="Genomic_DNA"/>
</dbReference>
<evidence type="ECO:0000313" key="2">
    <source>
        <dbReference type="EnsemblPlants" id="AES92621"/>
    </source>
</evidence>
<name>G7JJ64_MEDTR</name>
<accession>G7JJ64</accession>
<dbReference type="EnsemblPlants" id="AES92621">
    <property type="protein sequence ID" value="AES92621"/>
    <property type="gene ID" value="MTR_4g132030"/>
</dbReference>
<dbReference type="STRING" id="3880.G7JJ64"/>
<sequence length="104" mass="11564">MDTVMSNKKMLTRDPKKMITSTQILEHPWMRKGGEASDNRARENDPKHSYFENGGDALTTELCAIQLGIATCYDLGYTSIICESDCLEANICADFMAKEASYSA</sequence>
<keyword evidence="1" id="KW-0418">Kinase</keyword>
<reference evidence="1 3" key="1">
    <citation type="journal article" date="2011" name="Nature">
        <title>The Medicago genome provides insight into the evolution of rhizobial symbioses.</title>
        <authorList>
            <person name="Young N.D."/>
            <person name="Debelle F."/>
            <person name="Oldroyd G.E."/>
            <person name="Geurts R."/>
            <person name="Cannon S.B."/>
            <person name="Udvardi M.K."/>
            <person name="Benedito V.A."/>
            <person name="Mayer K.F."/>
            <person name="Gouzy J."/>
            <person name="Schoof H."/>
            <person name="Van de Peer Y."/>
            <person name="Proost S."/>
            <person name="Cook D.R."/>
            <person name="Meyers B.C."/>
            <person name="Spannagl M."/>
            <person name="Cheung F."/>
            <person name="De Mita S."/>
            <person name="Krishnakumar V."/>
            <person name="Gundlach H."/>
            <person name="Zhou S."/>
            <person name="Mudge J."/>
            <person name="Bharti A.K."/>
            <person name="Murray J.D."/>
            <person name="Naoumkina M.A."/>
            <person name="Rosen B."/>
            <person name="Silverstein K.A."/>
            <person name="Tang H."/>
            <person name="Rombauts S."/>
            <person name="Zhao P.X."/>
            <person name="Zhou P."/>
            <person name="Barbe V."/>
            <person name="Bardou P."/>
            <person name="Bechner M."/>
            <person name="Bellec A."/>
            <person name="Berger A."/>
            <person name="Berges H."/>
            <person name="Bidwell S."/>
            <person name="Bisseling T."/>
            <person name="Choisne N."/>
            <person name="Couloux A."/>
            <person name="Denny R."/>
            <person name="Deshpande S."/>
            <person name="Dai X."/>
            <person name="Doyle J.J."/>
            <person name="Dudez A.M."/>
            <person name="Farmer A.D."/>
            <person name="Fouteau S."/>
            <person name="Franken C."/>
            <person name="Gibelin C."/>
            <person name="Gish J."/>
            <person name="Goldstein S."/>
            <person name="Gonzalez A.J."/>
            <person name="Green P.J."/>
            <person name="Hallab A."/>
            <person name="Hartog M."/>
            <person name="Hua A."/>
            <person name="Humphray S.J."/>
            <person name="Jeong D.H."/>
            <person name="Jing Y."/>
            <person name="Jocker A."/>
            <person name="Kenton S.M."/>
            <person name="Kim D.J."/>
            <person name="Klee K."/>
            <person name="Lai H."/>
            <person name="Lang C."/>
            <person name="Lin S."/>
            <person name="Macmil S.L."/>
            <person name="Magdelenat G."/>
            <person name="Matthews L."/>
            <person name="McCorrison J."/>
            <person name="Monaghan E.L."/>
            <person name="Mun J.H."/>
            <person name="Najar F.Z."/>
            <person name="Nicholson C."/>
            <person name="Noirot C."/>
            <person name="O'Bleness M."/>
            <person name="Paule C.R."/>
            <person name="Poulain J."/>
            <person name="Prion F."/>
            <person name="Qin B."/>
            <person name="Qu C."/>
            <person name="Retzel E.F."/>
            <person name="Riddle C."/>
            <person name="Sallet E."/>
            <person name="Samain S."/>
            <person name="Samson N."/>
            <person name="Sanders I."/>
            <person name="Saurat O."/>
            <person name="Scarpelli C."/>
            <person name="Schiex T."/>
            <person name="Segurens B."/>
            <person name="Severin A.J."/>
            <person name="Sherrier D.J."/>
            <person name="Shi R."/>
            <person name="Sims S."/>
            <person name="Singer S.R."/>
            <person name="Sinharoy S."/>
            <person name="Sterck L."/>
            <person name="Viollet A."/>
            <person name="Wang B.B."/>
            <person name="Wang K."/>
            <person name="Wang M."/>
            <person name="Wang X."/>
            <person name="Warfsmann J."/>
            <person name="Weissenbach J."/>
            <person name="White D.D."/>
            <person name="White J.D."/>
            <person name="Wiley G.B."/>
            <person name="Wincker P."/>
            <person name="Xing Y."/>
            <person name="Yang L."/>
            <person name="Yao Z."/>
            <person name="Ying F."/>
            <person name="Zhai J."/>
            <person name="Zhou L."/>
            <person name="Zuber A."/>
            <person name="Denarie J."/>
            <person name="Dixon R.A."/>
            <person name="May G.D."/>
            <person name="Schwartz D.C."/>
            <person name="Rogers J."/>
            <person name="Quetier F."/>
            <person name="Town C.D."/>
            <person name="Roe B.A."/>
        </authorList>
    </citation>
    <scope>NUCLEOTIDE SEQUENCE [LARGE SCALE GENOMIC DNA]</scope>
    <source>
        <strain evidence="1">A17</strain>
        <strain evidence="2 3">cv. Jemalong A17</strain>
    </source>
</reference>
<evidence type="ECO:0000313" key="3">
    <source>
        <dbReference type="Proteomes" id="UP000002051"/>
    </source>
</evidence>
<dbReference type="AlphaFoldDB" id="G7JJ64"/>
<dbReference type="HOGENOM" id="CLU_2254136_0_0_1"/>
<reference evidence="1 3" key="2">
    <citation type="journal article" date="2014" name="BMC Genomics">
        <title>An improved genome release (version Mt4.0) for the model legume Medicago truncatula.</title>
        <authorList>
            <person name="Tang H."/>
            <person name="Krishnakumar V."/>
            <person name="Bidwell S."/>
            <person name="Rosen B."/>
            <person name="Chan A."/>
            <person name="Zhou S."/>
            <person name="Gentzbittel L."/>
            <person name="Childs K.L."/>
            <person name="Yandell M."/>
            <person name="Gundlach H."/>
            <person name="Mayer K.F."/>
            <person name="Schwartz D.C."/>
            <person name="Town C.D."/>
        </authorList>
    </citation>
    <scope>GENOME REANNOTATION</scope>
    <source>
        <strain evidence="2 3">cv. Jemalong A17</strain>
    </source>
</reference>
<dbReference type="GO" id="GO:0016301">
    <property type="term" value="F:kinase activity"/>
    <property type="evidence" value="ECO:0007669"/>
    <property type="project" value="UniProtKB-KW"/>
</dbReference>
<proteinExistence type="predicted"/>
<keyword evidence="3" id="KW-1185">Reference proteome</keyword>
<keyword evidence="1" id="KW-0808">Transferase</keyword>
<dbReference type="PaxDb" id="3880-AES92621"/>
<reference evidence="2" key="3">
    <citation type="submission" date="2015-04" db="UniProtKB">
        <authorList>
            <consortium name="EnsemblPlants"/>
        </authorList>
    </citation>
    <scope>IDENTIFICATION</scope>
    <source>
        <strain evidence="2">cv. Jemalong A17</strain>
    </source>
</reference>
<protein>
    <submittedName>
        <fullName evidence="1">Calcium-dependent kinase, putative</fullName>
    </submittedName>
</protein>